<keyword evidence="2" id="KW-0315">Glutamine amidotransferase</keyword>
<dbReference type="InterPro" id="IPR017926">
    <property type="entry name" value="GATASE"/>
</dbReference>
<comment type="caution">
    <text evidence="2">The sequence shown here is derived from an EMBL/GenBank/DDBJ whole genome shotgun (WGS) entry which is preliminary data.</text>
</comment>
<dbReference type="PROSITE" id="PS51273">
    <property type="entry name" value="GATASE_TYPE_1"/>
    <property type="match status" value="1"/>
</dbReference>
<evidence type="ECO:0000313" key="2">
    <source>
        <dbReference type="EMBL" id="MCP3420584.1"/>
    </source>
</evidence>
<dbReference type="Proteomes" id="UP001204524">
    <property type="component" value="Unassembled WGS sequence"/>
</dbReference>
<evidence type="ECO:0000259" key="1">
    <source>
        <dbReference type="Pfam" id="PF00117"/>
    </source>
</evidence>
<dbReference type="RefSeq" id="WP_254179812.1">
    <property type="nucleotide sequence ID" value="NZ_JANARS010000001.1"/>
</dbReference>
<feature type="domain" description="Glutamine amidotransferase" evidence="1">
    <location>
        <begin position="49"/>
        <end position="192"/>
    </location>
</feature>
<sequence>MRPFLFLGTRAEDDVAQQEYDAVLAGCGLRPDELVRMRLEATPLGEVDLDDWSGIILGGGPFNMSDPDDAKSPAQRRAEAELRSLAVRVVEADFPFLGACYGIGVLGTLRGGVVDRTFGEPIGALPVRLTDAGRDDPLFGTLPAEFAAYLGHKEAVSRLPDGAVLLAATVTCPVHAFRIGRNVYATQFHPELDAVAICDRIDAYSAHGYYEPHEREQLKAAAREAMVTEPVRLLARFVELHAREWPADRNSQLPSRVRSPRLEG</sequence>
<dbReference type="InterPro" id="IPR044992">
    <property type="entry name" value="ChyE-like"/>
</dbReference>
<dbReference type="NCBIfam" id="NF005743">
    <property type="entry name" value="PRK07567.1"/>
    <property type="match status" value="1"/>
</dbReference>
<protein>
    <submittedName>
        <fullName evidence="2">Glutamine amidotransferase</fullName>
    </submittedName>
</protein>
<gene>
    <name evidence="2" type="ORF">NCI01_02125</name>
</gene>
<keyword evidence="3" id="KW-1185">Reference proteome</keyword>
<dbReference type="PANTHER" id="PTHR42695:SF5">
    <property type="entry name" value="GLUTAMINE AMIDOTRANSFERASE YLR126C-RELATED"/>
    <property type="match status" value="1"/>
</dbReference>
<dbReference type="SUPFAM" id="SSF52317">
    <property type="entry name" value="Class I glutamine amidotransferase-like"/>
    <property type="match status" value="1"/>
</dbReference>
<evidence type="ECO:0000313" key="3">
    <source>
        <dbReference type="Proteomes" id="UP001204524"/>
    </source>
</evidence>
<reference evidence="2 3" key="1">
    <citation type="submission" date="2022-06" db="EMBL/GenBank/DDBJ databases">
        <authorList>
            <person name="So Y."/>
        </authorList>
    </citation>
    <scope>NUCLEOTIDE SEQUENCE [LARGE SCALE GENOMIC DNA]</scope>
    <source>
        <strain evidence="2 3">STR3</strain>
    </source>
</reference>
<dbReference type="Gene3D" id="3.40.50.880">
    <property type="match status" value="1"/>
</dbReference>
<accession>A0ABT1KT90</accession>
<proteinExistence type="predicted"/>
<organism evidence="2 3">
    <name type="scientific">Nocardioides pinisoli</name>
    <dbReference type="NCBI Taxonomy" id="2950279"/>
    <lineage>
        <taxon>Bacteria</taxon>
        <taxon>Bacillati</taxon>
        <taxon>Actinomycetota</taxon>
        <taxon>Actinomycetes</taxon>
        <taxon>Propionibacteriales</taxon>
        <taxon>Nocardioidaceae</taxon>
        <taxon>Nocardioides</taxon>
    </lineage>
</organism>
<name>A0ABT1KT90_9ACTN</name>
<dbReference type="Pfam" id="PF00117">
    <property type="entry name" value="GATase"/>
    <property type="match status" value="1"/>
</dbReference>
<dbReference type="CDD" id="cd01741">
    <property type="entry name" value="GATase1_1"/>
    <property type="match status" value="1"/>
</dbReference>
<dbReference type="PANTHER" id="PTHR42695">
    <property type="entry name" value="GLUTAMINE AMIDOTRANSFERASE YLR126C-RELATED"/>
    <property type="match status" value="1"/>
</dbReference>
<dbReference type="InterPro" id="IPR029062">
    <property type="entry name" value="Class_I_gatase-like"/>
</dbReference>
<dbReference type="EMBL" id="JANARS010000001">
    <property type="protein sequence ID" value="MCP3420584.1"/>
    <property type="molecule type" value="Genomic_DNA"/>
</dbReference>